<organism evidence="1 2">
    <name type="scientific">Penicillium citrinum</name>
    <dbReference type="NCBI Taxonomy" id="5077"/>
    <lineage>
        <taxon>Eukaryota</taxon>
        <taxon>Fungi</taxon>
        <taxon>Dikarya</taxon>
        <taxon>Ascomycota</taxon>
        <taxon>Pezizomycotina</taxon>
        <taxon>Eurotiomycetes</taxon>
        <taxon>Eurotiomycetidae</taxon>
        <taxon>Eurotiales</taxon>
        <taxon>Aspergillaceae</taxon>
        <taxon>Penicillium</taxon>
    </lineage>
</organism>
<keyword evidence="2" id="KW-1185">Reference proteome</keyword>
<dbReference type="RefSeq" id="XP_056502738.1">
    <property type="nucleotide sequence ID" value="XM_056643326.1"/>
</dbReference>
<evidence type="ECO:0000313" key="1">
    <source>
        <dbReference type="EMBL" id="KAJ5235238.1"/>
    </source>
</evidence>
<dbReference type="SMART" id="SM00855">
    <property type="entry name" value="PGAM"/>
    <property type="match status" value="1"/>
</dbReference>
<evidence type="ECO:0008006" key="3">
    <source>
        <dbReference type="Google" id="ProtNLM"/>
    </source>
</evidence>
<dbReference type="InterPro" id="IPR050275">
    <property type="entry name" value="PGM_Phosphatase"/>
</dbReference>
<dbReference type="CDD" id="cd07067">
    <property type="entry name" value="HP_PGM_like"/>
    <property type="match status" value="1"/>
</dbReference>
<dbReference type="GO" id="GO:0005737">
    <property type="term" value="C:cytoplasm"/>
    <property type="evidence" value="ECO:0007669"/>
    <property type="project" value="TreeGrafter"/>
</dbReference>
<proteinExistence type="predicted"/>
<dbReference type="InterPro" id="IPR029033">
    <property type="entry name" value="His_PPase_superfam"/>
</dbReference>
<dbReference type="PANTHER" id="PTHR48100">
    <property type="entry name" value="BROAD-SPECIFICITY PHOSPHATASE YOR283W-RELATED"/>
    <property type="match status" value="1"/>
</dbReference>
<dbReference type="Proteomes" id="UP001147733">
    <property type="component" value="Unassembled WGS sequence"/>
</dbReference>
<dbReference type="PANTHER" id="PTHR48100:SF1">
    <property type="entry name" value="HISTIDINE PHOSPHATASE FAMILY PROTEIN-RELATED"/>
    <property type="match status" value="1"/>
</dbReference>
<dbReference type="GO" id="GO:0016791">
    <property type="term" value="F:phosphatase activity"/>
    <property type="evidence" value="ECO:0007669"/>
    <property type="project" value="TreeGrafter"/>
</dbReference>
<dbReference type="OrthoDB" id="496981at2759"/>
<sequence>MRQSTSFSFSTVQGYFLQDDPSTDPNTFDYAKSNFGLVDQLYGSEIKESADESQWQKFDKEIQRLNSQAEPSTKYKVLFLGRHGEGVHNVAERRYGTKAWDCLQSVPKQTGWNQLNLIQEYWSLLEGDEYGTWADARLTDVGISQAKTARAVWEEQIGQGIPTPESYYVSPLIRCCATAKVTFNELGIPLTKPFQPVIKELLRETLGEHTCDRRSSASIIAAEYPQYQFEADFTEEDLLWDPKTRESDEERNERLLRLLNDIFSSDDHVFLSLTAHSGAITSILEVVGHRKFPLQTGGVIPVIVKAEENRF</sequence>
<reference evidence="1" key="2">
    <citation type="journal article" date="2023" name="IMA Fungus">
        <title>Comparative genomic study of the Penicillium genus elucidates a diverse pangenome and 15 lateral gene transfer events.</title>
        <authorList>
            <person name="Petersen C."/>
            <person name="Sorensen T."/>
            <person name="Nielsen M.R."/>
            <person name="Sondergaard T.E."/>
            <person name="Sorensen J.L."/>
            <person name="Fitzpatrick D.A."/>
            <person name="Frisvad J.C."/>
            <person name="Nielsen K.L."/>
        </authorList>
    </citation>
    <scope>NUCLEOTIDE SEQUENCE</scope>
    <source>
        <strain evidence="1">IBT 23319</strain>
    </source>
</reference>
<protein>
    <recommendedName>
        <fullName evidence="3">Phosphoglycerate mutase</fullName>
    </recommendedName>
</protein>
<dbReference type="Pfam" id="PF00300">
    <property type="entry name" value="His_Phos_1"/>
    <property type="match status" value="1"/>
</dbReference>
<gene>
    <name evidence="1" type="ORF">N7469_004406</name>
</gene>
<dbReference type="EMBL" id="JAPQKT010000003">
    <property type="protein sequence ID" value="KAJ5235238.1"/>
    <property type="molecule type" value="Genomic_DNA"/>
</dbReference>
<dbReference type="SUPFAM" id="SSF53254">
    <property type="entry name" value="Phosphoglycerate mutase-like"/>
    <property type="match status" value="1"/>
</dbReference>
<dbReference type="GeneID" id="81382493"/>
<reference evidence="1" key="1">
    <citation type="submission" date="2022-11" db="EMBL/GenBank/DDBJ databases">
        <authorList>
            <person name="Petersen C."/>
        </authorList>
    </citation>
    <scope>NUCLEOTIDE SEQUENCE</scope>
    <source>
        <strain evidence="1">IBT 23319</strain>
    </source>
</reference>
<dbReference type="AlphaFoldDB" id="A0A9W9TR63"/>
<dbReference type="Gene3D" id="3.40.50.1240">
    <property type="entry name" value="Phosphoglycerate mutase-like"/>
    <property type="match status" value="1"/>
</dbReference>
<evidence type="ECO:0000313" key="2">
    <source>
        <dbReference type="Proteomes" id="UP001147733"/>
    </source>
</evidence>
<name>A0A9W9TR63_PENCI</name>
<comment type="caution">
    <text evidence="1">The sequence shown here is derived from an EMBL/GenBank/DDBJ whole genome shotgun (WGS) entry which is preliminary data.</text>
</comment>
<accession>A0A9W9TR63</accession>
<dbReference type="InterPro" id="IPR013078">
    <property type="entry name" value="His_Pase_superF_clade-1"/>
</dbReference>